<gene>
    <name evidence="1" type="ORF">GWK47_021569</name>
</gene>
<evidence type="ECO:0000313" key="1">
    <source>
        <dbReference type="EMBL" id="KAG0711027.1"/>
    </source>
</evidence>
<keyword evidence="2" id="KW-1185">Reference proteome</keyword>
<protein>
    <submittedName>
        <fullName evidence="1">Uncharacterized protein</fullName>
    </submittedName>
</protein>
<accession>A0A8J4XNM3</accession>
<dbReference type="AlphaFoldDB" id="A0A8J4XNM3"/>
<proteinExistence type="predicted"/>
<comment type="caution">
    <text evidence="1">The sequence shown here is derived from an EMBL/GenBank/DDBJ whole genome shotgun (WGS) entry which is preliminary data.</text>
</comment>
<name>A0A8J4XNM3_CHIOP</name>
<dbReference type="EMBL" id="JACEEZ010023659">
    <property type="protein sequence ID" value="KAG0711027.1"/>
    <property type="molecule type" value="Genomic_DNA"/>
</dbReference>
<evidence type="ECO:0000313" key="2">
    <source>
        <dbReference type="Proteomes" id="UP000770661"/>
    </source>
</evidence>
<dbReference type="Proteomes" id="UP000770661">
    <property type="component" value="Unassembled WGS sequence"/>
</dbReference>
<sequence length="171" mass="18508">MAASLPVVISSHALAPTCPYTACGTLGRKCVRVAYCWGTSAYPNVSSMLHPRQSTHVCRGQLLLTGKHHLSGLRGNCLPTECIYMPKACSNSKPIAQGMQSPFALVHHPPAPPFTHSLCAVEPIRHPTRPTRPGSPPSRTCKRTDRLEKKVLGSTSGSLMVFAMVRTPLQR</sequence>
<reference evidence="1" key="1">
    <citation type="submission" date="2020-07" db="EMBL/GenBank/DDBJ databases">
        <title>The High-quality genome of the commercially important snow crab, Chionoecetes opilio.</title>
        <authorList>
            <person name="Jeong J.-H."/>
            <person name="Ryu S."/>
        </authorList>
    </citation>
    <scope>NUCLEOTIDE SEQUENCE</scope>
    <source>
        <strain evidence="1">MADBK_172401_WGS</strain>
        <tissue evidence="1">Digestive gland</tissue>
    </source>
</reference>
<organism evidence="1 2">
    <name type="scientific">Chionoecetes opilio</name>
    <name type="common">Atlantic snow crab</name>
    <name type="synonym">Cancer opilio</name>
    <dbReference type="NCBI Taxonomy" id="41210"/>
    <lineage>
        <taxon>Eukaryota</taxon>
        <taxon>Metazoa</taxon>
        <taxon>Ecdysozoa</taxon>
        <taxon>Arthropoda</taxon>
        <taxon>Crustacea</taxon>
        <taxon>Multicrustacea</taxon>
        <taxon>Malacostraca</taxon>
        <taxon>Eumalacostraca</taxon>
        <taxon>Eucarida</taxon>
        <taxon>Decapoda</taxon>
        <taxon>Pleocyemata</taxon>
        <taxon>Brachyura</taxon>
        <taxon>Eubrachyura</taxon>
        <taxon>Majoidea</taxon>
        <taxon>Majidae</taxon>
        <taxon>Chionoecetes</taxon>
    </lineage>
</organism>